<organism evidence="5 6">
    <name type="scientific">Ditylenchus destructor</name>
    <dbReference type="NCBI Taxonomy" id="166010"/>
    <lineage>
        <taxon>Eukaryota</taxon>
        <taxon>Metazoa</taxon>
        <taxon>Ecdysozoa</taxon>
        <taxon>Nematoda</taxon>
        <taxon>Chromadorea</taxon>
        <taxon>Rhabditida</taxon>
        <taxon>Tylenchina</taxon>
        <taxon>Tylenchomorpha</taxon>
        <taxon>Sphaerularioidea</taxon>
        <taxon>Anguinidae</taxon>
        <taxon>Anguininae</taxon>
        <taxon>Ditylenchus</taxon>
    </lineage>
</organism>
<dbReference type="PANTHER" id="PTHR16047">
    <property type="entry name" value="RFWD3 PROTEIN"/>
    <property type="match status" value="1"/>
</dbReference>
<dbReference type="GO" id="GO:0008270">
    <property type="term" value="F:zinc ion binding"/>
    <property type="evidence" value="ECO:0007669"/>
    <property type="project" value="UniProtKB-KW"/>
</dbReference>
<dbReference type="AlphaFoldDB" id="A0AAD4MHG3"/>
<evidence type="ECO:0000313" key="5">
    <source>
        <dbReference type="EMBL" id="KAI1694676.1"/>
    </source>
</evidence>
<dbReference type="GO" id="GO:0004842">
    <property type="term" value="F:ubiquitin-protein transferase activity"/>
    <property type="evidence" value="ECO:0007669"/>
    <property type="project" value="InterPro"/>
</dbReference>
<feature type="domain" description="RING-type" evidence="4">
    <location>
        <begin position="11"/>
        <end position="50"/>
    </location>
</feature>
<dbReference type="InterPro" id="IPR001841">
    <property type="entry name" value="Znf_RING"/>
</dbReference>
<keyword evidence="2" id="KW-0862">Zinc</keyword>
<dbReference type="SUPFAM" id="SSF57850">
    <property type="entry name" value="RING/U-box"/>
    <property type="match status" value="1"/>
</dbReference>
<name>A0AAD4MHG3_9BILA</name>
<evidence type="ECO:0000259" key="4">
    <source>
        <dbReference type="PROSITE" id="PS50089"/>
    </source>
</evidence>
<dbReference type="InterPro" id="IPR037381">
    <property type="entry name" value="RFWD3"/>
</dbReference>
<dbReference type="Pfam" id="PF13639">
    <property type="entry name" value="zf-RING_2"/>
    <property type="match status" value="1"/>
</dbReference>
<dbReference type="EMBL" id="JAKKPZ010000481">
    <property type="protein sequence ID" value="KAI1694676.1"/>
    <property type="molecule type" value="Genomic_DNA"/>
</dbReference>
<dbReference type="InterPro" id="IPR013083">
    <property type="entry name" value="Znf_RING/FYVE/PHD"/>
</dbReference>
<evidence type="ECO:0000313" key="6">
    <source>
        <dbReference type="Proteomes" id="UP001201812"/>
    </source>
</evidence>
<dbReference type="Gene3D" id="3.30.40.10">
    <property type="entry name" value="Zinc/RING finger domain, C3HC4 (zinc finger)"/>
    <property type="match status" value="1"/>
</dbReference>
<proteinExistence type="predicted"/>
<evidence type="ECO:0000256" key="1">
    <source>
        <dbReference type="ARBA" id="ARBA00022771"/>
    </source>
</evidence>
<accession>A0AAD4MHG3</accession>
<protein>
    <submittedName>
        <fullName evidence="5">Zinc finger, c3HC4 type (RING finger) domain-containing protein</fullName>
    </submittedName>
</protein>
<dbReference type="PANTHER" id="PTHR16047:SF7">
    <property type="entry name" value="E3 UBIQUITIN-PROTEIN LIGASE RFWD3"/>
    <property type="match status" value="1"/>
</dbReference>
<keyword evidence="1 3" id="KW-0863">Zinc-finger</keyword>
<keyword evidence="6" id="KW-1185">Reference proteome</keyword>
<reference evidence="5" key="1">
    <citation type="submission" date="2022-01" db="EMBL/GenBank/DDBJ databases">
        <title>Genome Sequence Resource for Two Populations of Ditylenchus destructor, the Migratory Endoparasitic Phytonematode.</title>
        <authorList>
            <person name="Zhang H."/>
            <person name="Lin R."/>
            <person name="Xie B."/>
        </authorList>
    </citation>
    <scope>NUCLEOTIDE SEQUENCE</scope>
    <source>
        <strain evidence="5">BazhouSP</strain>
    </source>
</reference>
<dbReference type="GO" id="GO:0036297">
    <property type="term" value="P:interstrand cross-link repair"/>
    <property type="evidence" value="ECO:0007669"/>
    <property type="project" value="InterPro"/>
</dbReference>
<sequence length="112" mass="12472">MAPTTCTLYNCIICSELFQEGASSLSCGHVYHSACIRDWLKVKRQCPICKKGVTLQGLRKLYFSQEAGACQCSTAIIQAQRTEIESLRQILDKLLRNQTEIAILTPGNCITM</sequence>
<dbReference type="SMART" id="SM00184">
    <property type="entry name" value="RING"/>
    <property type="match status" value="1"/>
</dbReference>
<keyword evidence="1 3" id="KW-0479">Metal-binding</keyword>
<evidence type="ECO:0000256" key="3">
    <source>
        <dbReference type="PROSITE-ProRule" id="PRU00175"/>
    </source>
</evidence>
<dbReference type="PROSITE" id="PS50089">
    <property type="entry name" value="ZF_RING_2"/>
    <property type="match status" value="1"/>
</dbReference>
<gene>
    <name evidence="5" type="ORF">DdX_19985</name>
</gene>
<dbReference type="GO" id="GO:0016567">
    <property type="term" value="P:protein ubiquitination"/>
    <property type="evidence" value="ECO:0007669"/>
    <property type="project" value="InterPro"/>
</dbReference>
<comment type="caution">
    <text evidence="5">The sequence shown here is derived from an EMBL/GenBank/DDBJ whole genome shotgun (WGS) entry which is preliminary data.</text>
</comment>
<evidence type="ECO:0000256" key="2">
    <source>
        <dbReference type="ARBA" id="ARBA00022833"/>
    </source>
</evidence>
<dbReference type="GO" id="GO:0005634">
    <property type="term" value="C:nucleus"/>
    <property type="evidence" value="ECO:0007669"/>
    <property type="project" value="InterPro"/>
</dbReference>
<dbReference type="Proteomes" id="UP001201812">
    <property type="component" value="Unassembled WGS sequence"/>
</dbReference>